<name>A0A3M7RC98_BRAPC</name>
<reference evidence="1 2" key="1">
    <citation type="journal article" date="2018" name="Sci. Rep.">
        <title>Genomic signatures of local adaptation to the degree of environmental predictability in rotifers.</title>
        <authorList>
            <person name="Franch-Gras L."/>
            <person name="Hahn C."/>
            <person name="Garcia-Roger E.M."/>
            <person name="Carmona M.J."/>
            <person name="Serra M."/>
            <person name="Gomez A."/>
        </authorList>
    </citation>
    <scope>NUCLEOTIDE SEQUENCE [LARGE SCALE GENOMIC DNA]</scope>
    <source>
        <strain evidence="1">HYR1</strain>
    </source>
</reference>
<gene>
    <name evidence="1" type="ORF">BpHYR1_029630</name>
</gene>
<keyword evidence="2" id="KW-1185">Reference proteome</keyword>
<dbReference type="Proteomes" id="UP000276133">
    <property type="component" value="Unassembled WGS sequence"/>
</dbReference>
<accession>A0A3M7RC98</accession>
<proteinExistence type="predicted"/>
<dbReference type="EMBL" id="REGN01003743">
    <property type="protein sequence ID" value="RNA21059.1"/>
    <property type="molecule type" value="Genomic_DNA"/>
</dbReference>
<organism evidence="1 2">
    <name type="scientific">Brachionus plicatilis</name>
    <name type="common">Marine rotifer</name>
    <name type="synonym">Brachionus muelleri</name>
    <dbReference type="NCBI Taxonomy" id="10195"/>
    <lineage>
        <taxon>Eukaryota</taxon>
        <taxon>Metazoa</taxon>
        <taxon>Spiralia</taxon>
        <taxon>Gnathifera</taxon>
        <taxon>Rotifera</taxon>
        <taxon>Eurotatoria</taxon>
        <taxon>Monogononta</taxon>
        <taxon>Pseudotrocha</taxon>
        <taxon>Ploima</taxon>
        <taxon>Brachionidae</taxon>
        <taxon>Brachionus</taxon>
    </lineage>
</organism>
<evidence type="ECO:0000313" key="2">
    <source>
        <dbReference type="Proteomes" id="UP000276133"/>
    </source>
</evidence>
<sequence>MKNHACLSEGKKKYLKKLFIHLLFDFKLSFLKHNESLFYTTLIKWSINGLSMTNSKNICVLKEK</sequence>
<evidence type="ECO:0000313" key="1">
    <source>
        <dbReference type="EMBL" id="RNA21059.1"/>
    </source>
</evidence>
<dbReference type="AlphaFoldDB" id="A0A3M7RC98"/>
<protein>
    <submittedName>
        <fullName evidence="1">Uncharacterized protein</fullName>
    </submittedName>
</protein>
<comment type="caution">
    <text evidence="1">The sequence shown here is derived from an EMBL/GenBank/DDBJ whole genome shotgun (WGS) entry which is preliminary data.</text>
</comment>